<protein>
    <submittedName>
        <fullName evidence="2">Uncharacterized protein</fullName>
    </submittedName>
</protein>
<feature type="region of interest" description="Disordered" evidence="1">
    <location>
        <begin position="1"/>
        <end position="28"/>
    </location>
</feature>
<dbReference type="AlphaFoldDB" id="A0AAN7A9G1"/>
<evidence type="ECO:0000313" key="3">
    <source>
        <dbReference type="Proteomes" id="UP001302321"/>
    </source>
</evidence>
<dbReference type="Proteomes" id="UP001302321">
    <property type="component" value="Unassembled WGS sequence"/>
</dbReference>
<sequence>MWSDYKQEPTADGRPLDDNEQKAPSIWDGAGEFSCTSSKAELLPQDAITQHGIVGWHIRMIMNRQARYQKRCLENLIKQNQLTYGFPRFQDWLRDPSLTYEQN</sequence>
<proteinExistence type="predicted"/>
<reference evidence="2" key="1">
    <citation type="journal article" date="2023" name="Mol. Phylogenet. Evol.">
        <title>Genome-scale phylogeny and comparative genomics of the fungal order Sordariales.</title>
        <authorList>
            <person name="Hensen N."/>
            <person name="Bonometti L."/>
            <person name="Westerberg I."/>
            <person name="Brannstrom I.O."/>
            <person name="Guillou S."/>
            <person name="Cros-Aarteil S."/>
            <person name="Calhoun S."/>
            <person name="Haridas S."/>
            <person name="Kuo A."/>
            <person name="Mondo S."/>
            <person name="Pangilinan J."/>
            <person name="Riley R."/>
            <person name="LaButti K."/>
            <person name="Andreopoulos B."/>
            <person name="Lipzen A."/>
            <person name="Chen C."/>
            <person name="Yan M."/>
            <person name="Daum C."/>
            <person name="Ng V."/>
            <person name="Clum A."/>
            <person name="Steindorff A."/>
            <person name="Ohm R.A."/>
            <person name="Martin F."/>
            <person name="Silar P."/>
            <person name="Natvig D.O."/>
            <person name="Lalanne C."/>
            <person name="Gautier V."/>
            <person name="Ament-Velasquez S.L."/>
            <person name="Kruys A."/>
            <person name="Hutchinson M.I."/>
            <person name="Powell A.J."/>
            <person name="Barry K."/>
            <person name="Miller A.N."/>
            <person name="Grigoriev I.V."/>
            <person name="Debuchy R."/>
            <person name="Gladieux P."/>
            <person name="Hiltunen Thoren M."/>
            <person name="Johannesson H."/>
        </authorList>
    </citation>
    <scope>NUCLEOTIDE SEQUENCE</scope>
    <source>
        <strain evidence="2">CBS 892.96</strain>
    </source>
</reference>
<feature type="compositionally biased region" description="Basic and acidic residues" evidence="1">
    <location>
        <begin position="1"/>
        <end position="21"/>
    </location>
</feature>
<reference evidence="2" key="2">
    <citation type="submission" date="2023-05" db="EMBL/GenBank/DDBJ databases">
        <authorList>
            <consortium name="Lawrence Berkeley National Laboratory"/>
            <person name="Steindorff A."/>
            <person name="Hensen N."/>
            <person name="Bonometti L."/>
            <person name="Westerberg I."/>
            <person name="Brannstrom I.O."/>
            <person name="Guillou S."/>
            <person name="Cros-Aarteil S."/>
            <person name="Calhoun S."/>
            <person name="Haridas S."/>
            <person name="Kuo A."/>
            <person name="Mondo S."/>
            <person name="Pangilinan J."/>
            <person name="Riley R."/>
            <person name="Labutti K."/>
            <person name="Andreopoulos B."/>
            <person name="Lipzen A."/>
            <person name="Chen C."/>
            <person name="Yanf M."/>
            <person name="Daum C."/>
            <person name="Ng V."/>
            <person name="Clum A."/>
            <person name="Ohm R."/>
            <person name="Martin F."/>
            <person name="Silar P."/>
            <person name="Natvig D."/>
            <person name="Lalanne C."/>
            <person name="Gautier V."/>
            <person name="Ament-Velasquez S.L."/>
            <person name="Kruys A."/>
            <person name="Hutchinson M.I."/>
            <person name="Powell A.J."/>
            <person name="Barry K."/>
            <person name="Miller A.N."/>
            <person name="Grigoriev I.V."/>
            <person name="Debuchy R."/>
            <person name="Gladieux P."/>
            <person name="Thoren M.H."/>
            <person name="Johannesson H."/>
        </authorList>
    </citation>
    <scope>NUCLEOTIDE SEQUENCE</scope>
    <source>
        <strain evidence="2">CBS 892.96</strain>
    </source>
</reference>
<keyword evidence="3" id="KW-1185">Reference proteome</keyword>
<comment type="caution">
    <text evidence="2">The sequence shown here is derived from an EMBL/GenBank/DDBJ whole genome shotgun (WGS) entry which is preliminary data.</text>
</comment>
<dbReference type="EMBL" id="MU866102">
    <property type="protein sequence ID" value="KAK4180246.1"/>
    <property type="molecule type" value="Genomic_DNA"/>
</dbReference>
<gene>
    <name evidence="2" type="ORF">QBC36DRAFT_307537</name>
</gene>
<name>A0AAN7A9G1_9PEZI</name>
<organism evidence="2 3">
    <name type="scientific">Triangularia setosa</name>
    <dbReference type="NCBI Taxonomy" id="2587417"/>
    <lineage>
        <taxon>Eukaryota</taxon>
        <taxon>Fungi</taxon>
        <taxon>Dikarya</taxon>
        <taxon>Ascomycota</taxon>
        <taxon>Pezizomycotina</taxon>
        <taxon>Sordariomycetes</taxon>
        <taxon>Sordariomycetidae</taxon>
        <taxon>Sordariales</taxon>
        <taxon>Podosporaceae</taxon>
        <taxon>Triangularia</taxon>
    </lineage>
</organism>
<evidence type="ECO:0000256" key="1">
    <source>
        <dbReference type="SAM" id="MobiDB-lite"/>
    </source>
</evidence>
<accession>A0AAN7A9G1</accession>
<evidence type="ECO:0000313" key="2">
    <source>
        <dbReference type="EMBL" id="KAK4180246.1"/>
    </source>
</evidence>